<name>A0A915EKU7_9BILA</name>
<dbReference type="PANTHER" id="PTHR19961:SF18">
    <property type="entry name" value="FI19014P1"/>
    <property type="match status" value="1"/>
</dbReference>
<proteinExistence type="predicted"/>
<evidence type="ECO:0000313" key="5">
    <source>
        <dbReference type="WBParaSite" id="jg6961"/>
    </source>
</evidence>
<dbReference type="GO" id="GO:0005737">
    <property type="term" value="C:cytoplasm"/>
    <property type="evidence" value="ECO:0007669"/>
    <property type="project" value="TreeGrafter"/>
</dbReference>
<dbReference type="SUPFAM" id="SSF47576">
    <property type="entry name" value="Calponin-homology domain, CH-domain"/>
    <property type="match status" value="1"/>
</dbReference>
<dbReference type="InterPro" id="IPR036872">
    <property type="entry name" value="CH_dom_sf"/>
</dbReference>
<dbReference type="GO" id="GO:0051015">
    <property type="term" value="F:actin filament binding"/>
    <property type="evidence" value="ECO:0007669"/>
    <property type="project" value="InterPro"/>
</dbReference>
<evidence type="ECO:0000256" key="1">
    <source>
        <dbReference type="ARBA" id="ARBA00022737"/>
    </source>
</evidence>
<evidence type="ECO:0000259" key="3">
    <source>
        <dbReference type="PROSITE" id="PS50021"/>
    </source>
</evidence>
<organism evidence="4 5">
    <name type="scientific">Ditylenchus dipsaci</name>
    <dbReference type="NCBI Taxonomy" id="166011"/>
    <lineage>
        <taxon>Eukaryota</taxon>
        <taxon>Metazoa</taxon>
        <taxon>Ecdysozoa</taxon>
        <taxon>Nematoda</taxon>
        <taxon>Chromadorea</taxon>
        <taxon>Rhabditida</taxon>
        <taxon>Tylenchina</taxon>
        <taxon>Tylenchomorpha</taxon>
        <taxon>Sphaerularioidea</taxon>
        <taxon>Anguinidae</taxon>
        <taxon>Anguininae</taxon>
        <taxon>Ditylenchus</taxon>
    </lineage>
</organism>
<dbReference type="Proteomes" id="UP000887574">
    <property type="component" value="Unplaced"/>
</dbReference>
<dbReference type="PANTHER" id="PTHR19961">
    <property type="entry name" value="FIMBRIN/PLASTIN"/>
    <property type="match status" value="1"/>
</dbReference>
<dbReference type="AlphaFoldDB" id="A0A915EKU7"/>
<dbReference type="GO" id="GO:0051639">
    <property type="term" value="P:actin filament network formation"/>
    <property type="evidence" value="ECO:0007669"/>
    <property type="project" value="TreeGrafter"/>
</dbReference>
<dbReference type="Gene3D" id="1.10.418.10">
    <property type="entry name" value="Calponin-like domain"/>
    <property type="match status" value="1"/>
</dbReference>
<reference evidence="5" key="1">
    <citation type="submission" date="2022-11" db="UniProtKB">
        <authorList>
            <consortium name="WormBaseParasite"/>
        </authorList>
    </citation>
    <scope>IDENTIFICATION</scope>
</reference>
<accession>A0A915EKU7</accession>
<dbReference type="GO" id="GO:0051017">
    <property type="term" value="P:actin filament bundle assembly"/>
    <property type="evidence" value="ECO:0007669"/>
    <property type="project" value="InterPro"/>
</dbReference>
<dbReference type="InterPro" id="IPR001715">
    <property type="entry name" value="CH_dom"/>
</dbReference>
<sequence length="149" mass="16666">MLNKEQLADLAEQFPTLKENGSDTYEEFNSLFEQLDSEKHAETSRWKKRIGSVTGTYQVQGIAVHGADEIVHTIRVEEEVAFSNWINSSLSQDTDLKPHLPVNPEGGDLYQKVSDGLIICKLINLAAPETIDERGINKKISIPTQNSKI</sequence>
<dbReference type="Pfam" id="PF00307">
    <property type="entry name" value="CH"/>
    <property type="match status" value="1"/>
</dbReference>
<keyword evidence="4" id="KW-1185">Reference proteome</keyword>
<dbReference type="GO" id="GO:0005884">
    <property type="term" value="C:actin filament"/>
    <property type="evidence" value="ECO:0007669"/>
    <property type="project" value="TreeGrafter"/>
</dbReference>
<evidence type="ECO:0000256" key="2">
    <source>
        <dbReference type="ARBA" id="ARBA00023203"/>
    </source>
</evidence>
<dbReference type="GO" id="GO:0032432">
    <property type="term" value="C:actin filament bundle"/>
    <property type="evidence" value="ECO:0007669"/>
    <property type="project" value="TreeGrafter"/>
</dbReference>
<evidence type="ECO:0000313" key="4">
    <source>
        <dbReference type="Proteomes" id="UP000887574"/>
    </source>
</evidence>
<dbReference type="InterPro" id="IPR039959">
    <property type="entry name" value="Fimbrin/Plastin"/>
</dbReference>
<protein>
    <submittedName>
        <fullName evidence="5">Calponin-homology (CH) domain-containing protein</fullName>
    </submittedName>
</protein>
<keyword evidence="1" id="KW-0677">Repeat</keyword>
<dbReference type="WBParaSite" id="jg6961">
    <property type="protein sequence ID" value="jg6961"/>
    <property type="gene ID" value="jg6961"/>
</dbReference>
<dbReference type="PROSITE" id="PS50021">
    <property type="entry name" value="CH"/>
    <property type="match status" value="1"/>
</dbReference>
<keyword evidence="2" id="KW-0009">Actin-binding</keyword>
<feature type="domain" description="Calponin-homology (CH)" evidence="3">
    <location>
        <begin position="76"/>
        <end position="149"/>
    </location>
</feature>